<dbReference type="RefSeq" id="WP_171110900.1">
    <property type="nucleotide sequence ID" value="NZ_CP053096.1"/>
</dbReference>
<dbReference type="AlphaFoldDB" id="A0A6M4JF34"/>
<reference evidence="1 2" key="1">
    <citation type="submission" date="2020-05" db="EMBL/GenBank/DDBJ databases">
        <title>Novel Mycoplasma species detected in Mirounga angustirostris (northern elephant seal) from the USA.</title>
        <authorList>
            <person name="Volokhov D.V."/>
        </authorList>
    </citation>
    <scope>NUCLEOTIDE SEQUENCE [LARGE SCALE GENOMIC DNA]</scope>
    <source>
        <strain evidence="1 2">Mirounga ES2806-GEN</strain>
    </source>
</reference>
<proteinExistence type="predicted"/>
<sequence length="73" mass="8427">MSKKHAFGIGLILATTTVTAFSAILASTTILNRFDIKNLNFLENKEYAQKEINKLKTNDLRSEKYRYFLQINI</sequence>
<keyword evidence="2" id="KW-1185">Reference proteome</keyword>
<evidence type="ECO:0000313" key="1">
    <source>
        <dbReference type="EMBL" id="QJR43301.1"/>
    </source>
</evidence>
<organism evidence="1 2">
    <name type="scientific">Mycoplasma miroungigenitalium</name>
    <dbReference type="NCBI Taxonomy" id="754515"/>
    <lineage>
        <taxon>Bacteria</taxon>
        <taxon>Bacillati</taxon>
        <taxon>Mycoplasmatota</taxon>
        <taxon>Mollicutes</taxon>
        <taxon>Mycoplasmataceae</taxon>
        <taxon>Mycoplasma</taxon>
    </lineage>
</organism>
<protein>
    <submittedName>
        <fullName evidence="1">Uncharacterized protein</fullName>
    </submittedName>
</protein>
<accession>A0A6M4JF34</accession>
<evidence type="ECO:0000313" key="2">
    <source>
        <dbReference type="Proteomes" id="UP000500686"/>
    </source>
</evidence>
<dbReference type="Proteomes" id="UP000500686">
    <property type="component" value="Chromosome"/>
</dbReference>
<dbReference type="KEGG" id="mmir:HLA87_00555"/>
<name>A0A6M4JF34_9MOLU</name>
<dbReference type="EMBL" id="CP053096">
    <property type="protein sequence ID" value="QJR43301.1"/>
    <property type="molecule type" value="Genomic_DNA"/>
</dbReference>
<gene>
    <name evidence="1" type="ORF">HLA87_00555</name>
</gene>